<evidence type="ECO:0000313" key="2">
    <source>
        <dbReference type="EMBL" id="MEQ2275883.1"/>
    </source>
</evidence>
<sequence>MTLQKQLLLPFNLGGVRRSSPNHLKSIILQRGRLFLRGKHLRQLPIFPGVDVPADSAQGQSVNQRNYQKPKSSISDSTGLSKQVKGHDTKPVWLLGRAEDESLFSLKTRWQQDLG</sequence>
<organism evidence="2 3">
    <name type="scientific">Xenotaenia resolanae</name>
    <dbReference type="NCBI Taxonomy" id="208358"/>
    <lineage>
        <taxon>Eukaryota</taxon>
        <taxon>Metazoa</taxon>
        <taxon>Chordata</taxon>
        <taxon>Craniata</taxon>
        <taxon>Vertebrata</taxon>
        <taxon>Euteleostomi</taxon>
        <taxon>Actinopterygii</taxon>
        <taxon>Neopterygii</taxon>
        <taxon>Teleostei</taxon>
        <taxon>Neoteleostei</taxon>
        <taxon>Acanthomorphata</taxon>
        <taxon>Ovalentaria</taxon>
        <taxon>Atherinomorphae</taxon>
        <taxon>Cyprinodontiformes</taxon>
        <taxon>Goodeidae</taxon>
        <taxon>Xenotaenia</taxon>
    </lineage>
</organism>
<evidence type="ECO:0000256" key="1">
    <source>
        <dbReference type="SAM" id="MobiDB-lite"/>
    </source>
</evidence>
<evidence type="ECO:0000313" key="3">
    <source>
        <dbReference type="Proteomes" id="UP001444071"/>
    </source>
</evidence>
<proteinExistence type="predicted"/>
<keyword evidence="3" id="KW-1185">Reference proteome</keyword>
<comment type="caution">
    <text evidence="2">The sequence shown here is derived from an EMBL/GenBank/DDBJ whole genome shotgun (WGS) entry which is preliminary data.</text>
</comment>
<feature type="compositionally biased region" description="Polar residues" evidence="1">
    <location>
        <begin position="57"/>
        <end position="81"/>
    </location>
</feature>
<accession>A0ABV0X1W3</accession>
<gene>
    <name evidence="2" type="ORF">XENORESO_010326</name>
</gene>
<reference evidence="2 3" key="1">
    <citation type="submission" date="2021-06" db="EMBL/GenBank/DDBJ databases">
        <authorList>
            <person name="Palmer J.M."/>
        </authorList>
    </citation>
    <scope>NUCLEOTIDE SEQUENCE [LARGE SCALE GENOMIC DNA]</scope>
    <source>
        <strain evidence="2 3">XR_2019</strain>
        <tissue evidence="2">Muscle</tissue>
    </source>
</reference>
<protein>
    <submittedName>
        <fullName evidence="2">Uncharacterized protein</fullName>
    </submittedName>
</protein>
<name>A0ABV0X1W3_9TELE</name>
<feature type="region of interest" description="Disordered" evidence="1">
    <location>
        <begin position="50"/>
        <end position="87"/>
    </location>
</feature>
<dbReference type="EMBL" id="JAHRIM010083270">
    <property type="protein sequence ID" value="MEQ2275883.1"/>
    <property type="molecule type" value="Genomic_DNA"/>
</dbReference>
<dbReference type="Proteomes" id="UP001444071">
    <property type="component" value="Unassembled WGS sequence"/>
</dbReference>